<dbReference type="Gene3D" id="3.30.2090.10">
    <property type="entry name" value="Multidrug efflux transporter AcrB TolC docking domain, DN and DC subdomains"/>
    <property type="match status" value="2"/>
</dbReference>
<keyword evidence="2" id="KW-0812">Transmembrane</keyword>
<keyword evidence="2" id="KW-0472">Membrane</keyword>
<dbReference type="InterPro" id="IPR001036">
    <property type="entry name" value="Acrflvin-R"/>
</dbReference>
<feature type="transmembrane region" description="Helical" evidence="2">
    <location>
        <begin position="383"/>
        <end position="407"/>
    </location>
</feature>
<dbReference type="RefSeq" id="WP_083248852.1">
    <property type="nucleotide sequence ID" value="NZ_CP017150.1"/>
</dbReference>
<feature type="transmembrane region" description="Helical" evidence="2">
    <location>
        <begin position="428"/>
        <end position="448"/>
    </location>
</feature>
<accession>A0A1D7W847</accession>
<feature type="compositionally biased region" description="Basic and acidic residues" evidence="1">
    <location>
        <begin position="859"/>
        <end position="880"/>
    </location>
</feature>
<name>A0A1D7W847_BREAU</name>
<keyword evidence="2" id="KW-1133">Transmembrane helix</keyword>
<feature type="compositionally biased region" description="Basic and acidic residues" evidence="1">
    <location>
        <begin position="835"/>
        <end position="852"/>
    </location>
</feature>
<feature type="region of interest" description="Disordered" evidence="1">
    <location>
        <begin position="821"/>
        <end position="951"/>
    </location>
</feature>
<evidence type="ECO:0000313" key="3">
    <source>
        <dbReference type="EMBL" id="AOP55164.1"/>
    </source>
</evidence>
<proteinExistence type="predicted"/>
<feature type="compositionally biased region" description="Acidic residues" evidence="1">
    <location>
        <begin position="932"/>
        <end position="942"/>
    </location>
</feature>
<feature type="transmembrane region" description="Helical" evidence="2">
    <location>
        <begin position="331"/>
        <end position="350"/>
    </location>
</feature>
<organism evidence="3 4">
    <name type="scientific">Brevibacterium aurantiacum</name>
    <dbReference type="NCBI Taxonomy" id="273384"/>
    <lineage>
        <taxon>Bacteria</taxon>
        <taxon>Bacillati</taxon>
        <taxon>Actinomycetota</taxon>
        <taxon>Actinomycetes</taxon>
        <taxon>Micrococcales</taxon>
        <taxon>Brevibacteriaceae</taxon>
        <taxon>Brevibacterium</taxon>
    </lineage>
</organism>
<feature type="transmembrane region" description="Helical" evidence="2">
    <location>
        <begin position="586"/>
        <end position="604"/>
    </location>
</feature>
<dbReference type="eggNOG" id="COG0841">
    <property type="taxonomic scope" value="Bacteria"/>
</dbReference>
<dbReference type="SUPFAM" id="SSF82866">
    <property type="entry name" value="Multidrug efflux transporter AcrB transmembrane domain"/>
    <property type="match status" value="2"/>
</dbReference>
<dbReference type="SUPFAM" id="SSF82693">
    <property type="entry name" value="Multidrug efflux transporter AcrB pore domain, PN1, PN2, PC1 and PC2 subdomains"/>
    <property type="match status" value="3"/>
</dbReference>
<evidence type="ECO:0000313" key="4">
    <source>
        <dbReference type="Proteomes" id="UP000094793"/>
    </source>
</evidence>
<dbReference type="Pfam" id="PF00873">
    <property type="entry name" value="ACR_tran"/>
    <property type="match status" value="3"/>
</dbReference>
<feature type="transmembrane region" description="Helical" evidence="2">
    <location>
        <begin position="1126"/>
        <end position="1147"/>
    </location>
</feature>
<protein>
    <submittedName>
        <fullName evidence="3">RND multidrug efflux transporter</fullName>
    </submittedName>
</protein>
<dbReference type="Proteomes" id="UP000094793">
    <property type="component" value="Chromosome"/>
</dbReference>
<feature type="transmembrane region" description="Helical" evidence="2">
    <location>
        <begin position="1056"/>
        <end position="1076"/>
    </location>
</feature>
<dbReference type="KEGG" id="blin:BLSMQ_3464"/>
<feature type="transmembrane region" description="Helical" evidence="2">
    <location>
        <begin position="460"/>
        <end position="487"/>
    </location>
</feature>
<dbReference type="AlphaFoldDB" id="A0A1D7W847"/>
<evidence type="ECO:0000256" key="2">
    <source>
        <dbReference type="SAM" id="Phobius"/>
    </source>
</evidence>
<dbReference type="Gene3D" id="3.30.70.1430">
    <property type="entry name" value="Multidrug efflux transporter AcrB pore domain"/>
    <property type="match status" value="1"/>
</dbReference>
<dbReference type="PRINTS" id="PR00702">
    <property type="entry name" value="ACRIFLAVINRP"/>
</dbReference>
<feature type="transmembrane region" description="Helical" evidence="2">
    <location>
        <begin position="357"/>
        <end position="377"/>
    </location>
</feature>
<feature type="transmembrane region" description="Helical" evidence="2">
    <location>
        <begin position="1082"/>
        <end position="1106"/>
    </location>
</feature>
<reference evidence="4" key="1">
    <citation type="submission" date="2016-09" db="EMBL/GenBank/DDBJ databases">
        <title>Complete Genome Sequence of Brevibacterium linens SMQ-1335.</title>
        <authorList>
            <person name="de Melo A.G."/>
            <person name="Labrie S.J."/>
            <person name="Dumaresq J."/>
            <person name="Roberts R.J."/>
            <person name="Tremblay D.M."/>
            <person name="Moineau S."/>
        </authorList>
    </citation>
    <scope>NUCLEOTIDE SEQUENCE [LARGE SCALE GENOMIC DNA]</scope>
    <source>
        <strain evidence="4">SMQ-1335</strain>
    </source>
</reference>
<feature type="compositionally biased region" description="Basic and acidic residues" evidence="1">
    <location>
        <begin position="518"/>
        <end position="531"/>
    </location>
</feature>
<dbReference type="InterPro" id="IPR027463">
    <property type="entry name" value="AcrB_DN_DC_subdom"/>
</dbReference>
<feature type="transmembrane region" description="Helical" evidence="2">
    <location>
        <begin position="1159"/>
        <end position="1186"/>
    </location>
</feature>
<dbReference type="PANTHER" id="PTHR32063:SF0">
    <property type="entry name" value="SWARMING MOTILITY PROTEIN SWRC"/>
    <property type="match status" value="1"/>
</dbReference>
<dbReference type="Gene3D" id="1.20.1640.10">
    <property type="entry name" value="Multidrug efflux transporter AcrB transmembrane domain"/>
    <property type="match status" value="2"/>
</dbReference>
<evidence type="ECO:0000256" key="1">
    <source>
        <dbReference type="SAM" id="MobiDB-lite"/>
    </source>
</evidence>
<dbReference type="OrthoDB" id="3306666at2"/>
<dbReference type="EMBL" id="CP017150">
    <property type="protein sequence ID" value="AOP55164.1"/>
    <property type="molecule type" value="Genomic_DNA"/>
</dbReference>
<dbReference type="PANTHER" id="PTHR32063">
    <property type="match status" value="1"/>
</dbReference>
<dbReference type="GO" id="GO:0005886">
    <property type="term" value="C:plasma membrane"/>
    <property type="evidence" value="ECO:0007669"/>
    <property type="project" value="TreeGrafter"/>
</dbReference>
<gene>
    <name evidence="3" type="ORF">BLSMQ_3464</name>
</gene>
<dbReference type="PATRIC" id="fig|1703.10.peg.3575"/>
<feature type="compositionally biased region" description="Basic and acidic residues" evidence="1">
    <location>
        <begin position="898"/>
        <end position="913"/>
    </location>
</feature>
<feature type="transmembrane region" description="Helical" evidence="2">
    <location>
        <begin position="1030"/>
        <end position="1049"/>
    </location>
</feature>
<dbReference type="GO" id="GO:0042910">
    <property type="term" value="F:xenobiotic transmembrane transporter activity"/>
    <property type="evidence" value="ECO:0007669"/>
    <property type="project" value="TreeGrafter"/>
</dbReference>
<feature type="region of interest" description="Disordered" evidence="1">
    <location>
        <begin position="514"/>
        <end position="540"/>
    </location>
</feature>
<dbReference type="SUPFAM" id="SSF82714">
    <property type="entry name" value="Multidrug efflux transporter AcrB TolC docking domain, DN and DC subdomains"/>
    <property type="match status" value="2"/>
</dbReference>
<sequence length="1226" mass="129608">MSLITRMSLKNRLIVGLLTLVIAVFGVIATTSLNQETMPSVELPGTSVQVTVPGASPEVVEKTVTEPIETALEGLGDLETVSTTTSAGSMSANITWPFGKDAEEMTDSVRSAVDSAKADLPDGAEAEVLSQQIDDVPVVMFAVSGGENAQKLGDLVENELVPELQAVDGVAGVEVAGQNEQRVNISFRPNDVNDKNVVTTSVPDELTAAGTVVPAGQSGHGDKSLSVEVGGELDAVDQIEKTPLRTADGTVLLGDVADVELDSVEKTSYSRADGKDAVTVSVTKGQDDNVVEVSHGVNEVLDTMGPKLGDDIAFSTVFDQAPEIEKSIHDLSVEGGLGLFFAILVILAFLGSFRSTVVAAISIPMSLLIAMIGLMVGDYTLNILTLGALTIAVGRVVDDSIVVIENIRRRQGTSDLTIDDIVASVKQVAGAITASTLTTVAVFLPIAFVDGIAGQLFRPFSVTVTLALLGSLLVALTIVPVFSYWVLRKSPKPLSPKRQAATDASYEAWARKHREKGIKRAEKRQSKIDRKNAKRGAKGKTLLPAATADAPVTPMPGDGEASDRVDRLQQRSLPAILAALRHPWRTIVISVAIFAVTMMMASFLKTDLLGAAGQNSLYIAQTLPAGASLEASDEAAKKIEDVLASDPDVDTYSTTVNGPETGSENSFNITLKDDSEAEVATNRLSNQIDGLGNEVGEIDLQDASGSANEDVEIKLSGSDLSALGEAADSVTKKMSETEGVTNARNDLASDQPIIHVDVNREKAADYGYSQAEVGQAIAAALQGSEAGTLTLEGKERDIFLAPTHPDATPDEIRALELPVTEVQTQNAQEDATDAVEEKTDRRADEAKAKAEDDAAEQLDSAREARDNAADQLEEARKALRDAQNPPPAPSPGDMAADQVERAEEGVEQAEKGLNEANDAIDDLVDSQREQEENQNEEQDLADEQAAIPDIKGEPITVDEIANVDETETPATITREDGDRQVTVFATPAEGQLNPVSAEASELTSSMDLPAGVSFDVGGASQEQADSFAQLGWAMLVAIALVFLVMIATFRSLVQPLILLVSIPFAATGAVLLLLLTGTPLGIPSLIGLLMLIGIVVTNAIVLMDLINKLREHGMGLMDAIIHGTRLRLRPILMTAAATVFALVPMSLGLTGGGVFISQPLAIVVIGGLTSSTVLTLILVPALYLLVERRKERRAERHDAKAAAKRDADEARIEAETAEVDAGYREE</sequence>